<dbReference type="PANTHER" id="PTHR41247">
    <property type="entry name" value="HTH-TYPE TRANSCRIPTIONAL REPRESSOR YCNK"/>
    <property type="match status" value="1"/>
</dbReference>
<sequence>MITFSTRAVRALSITLLCLGLAACGETEKEVVTLDPVAFHDGDECHVCGMIITEFPGPKGQAVEKNGVRKFCSTAEMFGWWLQPENLHLDATLYVHDMSDTDWNHPDDAKLIDARTAWYVSGIDVPVAMGGVLATFADEQAAHALAREKQGRVLRFEDISQALLQDIASSGMRHDMPDMHRHGHSHH</sequence>
<dbReference type="Gene3D" id="3.30.70.2050">
    <property type="match status" value="1"/>
</dbReference>
<reference evidence="2 3" key="1">
    <citation type="submission" date="2020-08" db="EMBL/GenBank/DDBJ databases">
        <title>A Genomic Blueprint of the Chicken Gut Microbiome.</title>
        <authorList>
            <person name="Gilroy R."/>
            <person name="Ravi A."/>
            <person name="Getino M."/>
            <person name="Pursley I."/>
            <person name="Horton D.L."/>
            <person name="Alikhan N.-F."/>
            <person name="Baker D."/>
            <person name="Gharbi K."/>
            <person name="Hall N."/>
            <person name="Watson M."/>
            <person name="Adriaenssens E.M."/>
            <person name="Foster-Nyarko E."/>
            <person name="Jarju S."/>
            <person name="Secka A."/>
            <person name="Antonio M."/>
            <person name="Oren A."/>
            <person name="Chaudhuri R."/>
            <person name="La Ragione R.M."/>
            <person name="Hildebrand F."/>
            <person name="Pallen M.J."/>
        </authorList>
    </citation>
    <scope>NUCLEOTIDE SEQUENCE [LARGE SCALE GENOMIC DNA]</scope>
    <source>
        <strain evidence="2 3">Sa2CUA2</strain>
    </source>
</reference>
<name>A0ABR8TRR5_9PSED</name>
<dbReference type="PROSITE" id="PS51257">
    <property type="entry name" value="PROKAR_LIPOPROTEIN"/>
    <property type="match status" value="1"/>
</dbReference>
<gene>
    <name evidence="2" type="ORF">H9642_14915</name>
</gene>
<comment type="caution">
    <text evidence="2">The sequence shown here is derived from an EMBL/GenBank/DDBJ whole genome shotgun (WGS) entry which is preliminary data.</text>
</comment>
<dbReference type="Gene3D" id="3.30.70.2060">
    <property type="match status" value="1"/>
</dbReference>
<dbReference type="InterPro" id="IPR008719">
    <property type="entry name" value="N2O_reductase_NosL"/>
</dbReference>
<dbReference type="EMBL" id="JACSQG010000009">
    <property type="protein sequence ID" value="MBD7978474.1"/>
    <property type="molecule type" value="Genomic_DNA"/>
</dbReference>
<dbReference type="SUPFAM" id="SSF160387">
    <property type="entry name" value="NosL/MerB-like"/>
    <property type="match status" value="1"/>
</dbReference>
<dbReference type="RefSeq" id="WP_251837259.1">
    <property type="nucleotide sequence ID" value="NZ_JACSQG010000009.1"/>
</dbReference>
<proteinExistence type="predicted"/>
<dbReference type="PANTHER" id="PTHR41247:SF1">
    <property type="entry name" value="HTH-TYPE TRANSCRIPTIONAL REPRESSOR YCNK"/>
    <property type="match status" value="1"/>
</dbReference>
<dbReference type="Proteomes" id="UP000611945">
    <property type="component" value="Unassembled WGS sequence"/>
</dbReference>
<protein>
    <submittedName>
        <fullName evidence="2">Nitrous oxide reductase accessory protein NosL</fullName>
    </submittedName>
</protein>
<keyword evidence="1" id="KW-0732">Signal</keyword>
<evidence type="ECO:0000256" key="1">
    <source>
        <dbReference type="SAM" id="SignalP"/>
    </source>
</evidence>
<dbReference type="Pfam" id="PF05573">
    <property type="entry name" value="NosL"/>
    <property type="match status" value="1"/>
</dbReference>
<feature type="chain" id="PRO_5045321691" evidence="1">
    <location>
        <begin position="23"/>
        <end position="187"/>
    </location>
</feature>
<evidence type="ECO:0000313" key="2">
    <source>
        <dbReference type="EMBL" id="MBD7978474.1"/>
    </source>
</evidence>
<organism evidence="2 3">
    <name type="scientific">Serpens gallinarum</name>
    <dbReference type="NCBI Taxonomy" id="2763075"/>
    <lineage>
        <taxon>Bacteria</taxon>
        <taxon>Pseudomonadati</taxon>
        <taxon>Pseudomonadota</taxon>
        <taxon>Gammaproteobacteria</taxon>
        <taxon>Pseudomonadales</taxon>
        <taxon>Pseudomonadaceae</taxon>
        <taxon>Pseudomonas</taxon>
    </lineage>
</organism>
<evidence type="ECO:0000313" key="3">
    <source>
        <dbReference type="Proteomes" id="UP000611945"/>
    </source>
</evidence>
<feature type="signal peptide" evidence="1">
    <location>
        <begin position="1"/>
        <end position="22"/>
    </location>
</feature>
<accession>A0ABR8TRR5</accession>
<keyword evidence="3" id="KW-1185">Reference proteome</keyword>